<name>A0A9P8XV20_9PEZI</name>
<dbReference type="RefSeq" id="XP_046006890.1">
    <property type="nucleotide sequence ID" value="XM_046162328.1"/>
</dbReference>
<comment type="caution">
    <text evidence="2">The sequence shown here is derived from an EMBL/GenBank/DDBJ whole genome shotgun (WGS) entry which is preliminary data.</text>
</comment>
<dbReference type="PANTHER" id="PTHR47643">
    <property type="entry name" value="TPR DOMAIN PROTEIN (AFU_ORTHOLOGUE AFUA_5G12710)"/>
    <property type="match status" value="1"/>
</dbReference>
<dbReference type="SMART" id="SM00317">
    <property type="entry name" value="SET"/>
    <property type="match status" value="1"/>
</dbReference>
<reference evidence="2" key="1">
    <citation type="journal article" date="2021" name="Nat. Commun.">
        <title>Genetic determinants of endophytism in the Arabidopsis root mycobiome.</title>
        <authorList>
            <person name="Mesny F."/>
            <person name="Miyauchi S."/>
            <person name="Thiergart T."/>
            <person name="Pickel B."/>
            <person name="Atanasova L."/>
            <person name="Karlsson M."/>
            <person name="Huettel B."/>
            <person name="Barry K.W."/>
            <person name="Haridas S."/>
            <person name="Chen C."/>
            <person name="Bauer D."/>
            <person name="Andreopoulos W."/>
            <person name="Pangilinan J."/>
            <person name="LaButti K."/>
            <person name="Riley R."/>
            <person name="Lipzen A."/>
            <person name="Clum A."/>
            <person name="Drula E."/>
            <person name="Henrissat B."/>
            <person name="Kohler A."/>
            <person name="Grigoriev I.V."/>
            <person name="Martin F.M."/>
            <person name="Hacquard S."/>
        </authorList>
    </citation>
    <scope>NUCLEOTIDE SEQUENCE</scope>
    <source>
        <strain evidence="2">MPI-CAGE-CH-0230</strain>
    </source>
</reference>
<dbReference type="CDD" id="cd20071">
    <property type="entry name" value="SET_SMYD"/>
    <property type="match status" value="1"/>
</dbReference>
<evidence type="ECO:0000313" key="2">
    <source>
        <dbReference type="EMBL" id="KAH7018623.1"/>
    </source>
</evidence>
<evidence type="ECO:0000313" key="3">
    <source>
        <dbReference type="Proteomes" id="UP000756346"/>
    </source>
</evidence>
<dbReference type="SMART" id="SM00028">
    <property type="entry name" value="TPR"/>
    <property type="match status" value="2"/>
</dbReference>
<dbReference type="SUPFAM" id="SSF48452">
    <property type="entry name" value="TPR-like"/>
    <property type="match status" value="1"/>
</dbReference>
<sequence>MAVVVQPSAAVAAPKHLHGEIPSRKLTREELLKTHKTYLKRNDVNPDAPRPVKQPELAEAYPASTKSIHDVEIIPLGDLAGAVSVVEDAFGNVDKLAVYNQPDSSTLSAVPEGCVVAVKEPYYTHNGAAHDYMICVDHPSDVVLLRFTDPLIPEPLRLGPLLKSAKEWRTAGDTAFIEKDYPTAVFCYTEALETFEDDKLKAPVYTKWAGTNLLLGRYDAALADSLASRTGGVGDWKAYYNAGRAAYGLCQYATSREYLSRALQLNAEGAGGGVRREHARCLARLREEEHGDYAFATMLASLNPQRVHLDCGSFLRRTRIAESQHHGRGLFATEAIRAGELVFVEKATLMPNQYEPMRALAALYAMIVRQLCENPSLARSVLTLYAGEELPERSVEPGTAVDGVPIVDVFLVEGISTKNSFSAPLTSIDNTKPTPPGAAVRMAKGLWAHASHMNHSCVPNTMRSFLGDMLISRATRDIVAGEELFQQYVPVKSLLDGRNAEYKGSWGFECACTLCTGERKSPPAMLNRRREALAAVEKACNKRQPGRDGIMVVPDAVIRNIDRLARQLEDLHEPEVYDKLPRLPLIYSSNCGRRRGGAGPDYRLRGRRRL</sequence>
<dbReference type="Gene3D" id="2.170.270.10">
    <property type="entry name" value="SET domain"/>
    <property type="match status" value="1"/>
</dbReference>
<dbReference type="SUPFAM" id="SSF82199">
    <property type="entry name" value="SET domain"/>
    <property type="match status" value="1"/>
</dbReference>
<dbReference type="InterPro" id="IPR053209">
    <property type="entry name" value="Gramillin-biosynth_MTr"/>
</dbReference>
<dbReference type="EMBL" id="JAGTJQ010000011">
    <property type="protein sequence ID" value="KAH7018623.1"/>
    <property type="molecule type" value="Genomic_DNA"/>
</dbReference>
<dbReference type="Gene3D" id="1.25.40.10">
    <property type="entry name" value="Tetratricopeptide repeat domain"/>
    <property type="match status" value="1"/>
</dbReference>
<feature type="domain" description="SET" evidence="1">
    <location>
        <begin position="316"/>
        <end position="489"/>
    </location>
</feature>
<dbReference type="PROSITE" id="PS50280">
    <property type="entry name" value="SET"/>
    <property type="match status" value="1"/>
</dbReference>
<accession>A0A9P8XV20</accession>
<protein>
    <recommendedName>
        <fullName evidence="1">SET domain-containing protein</fullName>
    </recommendedName>
</protein>
<keyword evidence="3" id="KW-1185">Reference proteome</keyword>
<dbReference type="OrthoDB" id="1028014at2759"/>
<dbReference type="PANTHER" id="PTHR47643:SF2">
    <property type="entry name" value="TPR DOMAIN PROTEIN (AFU_ORTHOLOGUE AFUA_5G12710)"/>
    <property type="match status" value="1"/>
</dbReference>
<dbReference type="Pfam" id="PF00856">
    <property type="entry name" value="SET"/>
    <property type="match status" value="1"/>
</dbReference>
<gene>
    <name evidence="2" type="ORF">B0I36DRAFT_425506</name>
</gene>
<dbReference type="Proteomes" id="UP000756346">
    <property type="component" value="Unassembled WGS sequence"/>
</dbReference>
<dbReference type="GeneID" id="70191874"/>
<proteinExistence type="predicted"/>
<dbReference type="InterPro" id="IPR001214">
    <property type="entry name" value="SET_dom"/>
</dbReference>
<evidence type="ECO:0000259" key="1">
    <source>
        <dbReference type="PROSITE" id="PS50280"/>
    </source>
</evidence>
<dbReference type="InterPro" id="IPR011990">
    <property type="entry name" value="TPR-like_helical_dom_sf"/>
</dbReference>
<dbReference type="AlphaFoldDB" id="A0A9P8XV20"/>
<dbReference type="InterPro" id="IPR019734">
    <property type="entry name" value="TPR_rpt"/>
</dbReference>
<organism evidence="2 3">
    <name type="scientific">Microdochium trichocladiopsis</name>
    <dbReference type="NCBI Taxonomy" id="1682393"/>
    <lineage>
        <taxon>Eukaryota</taxon>
        <taxon>Fungi</taxon>
        <taxon>Dikarya</taxon>
        <taxon>Ascomycota</taxon>
        <taxon>Pezizomycotina</taxon>
        <taxon>Sordariomycetes</taxon>
        <taxon>Xylariomycetidae</taxon>
        <taxon>Xylariales</taxon>
        <taxon>Microdochiaceae</taxon>
        <taxon>Microdochium</taxon>
    </lineage>
</organism>
<dbReference type="InterPro" id="IPR046341">
    <property type="entry name" value="SET_dom_sf"/>
</dbReference>